<keyword evidence="4" id="KW-1185">Reference proteome</keyword>
<dbReference type="InterPro" id="IPR025665">
    <property type="entry name" value="Beta-barrel_OMP_2"/>
</dbReference>
<dbReference type="AlphaFoldDB" id="A0A2S4ZZ14"/>
<protein>
    <recommendedName>
        <fullName evidence="2">Outer membrane protein beta-barrel domain-containing protein</fullName>
    </recommendedName>
</protein>
<keyword evidence="1" id="KW-0732">Signal</keyword>
<reference evidence="3 4" key="1">
    <citation type="submission" date="2018-01" db="EMBL/GenBank/DDBJ databases">
        <authorList>
            <person name="Gaut B.S."/>
            <person name="Morton B.R."/>
            <person name="Clegg M.T."/>
            <person name="Duvall M.R."/>
        </authorList>
    </citation>
    <scope>NUCLEOTIDE SEQUENCE [LARGE SCALE GENOMIC DNA]</scope>
    <source>
        <strain evidence="3 4">HR-AV</strain>
    </source>
</reference>
<evidence type="ECO:0000313" key="4">
    <source>
        <dbReference type="Proteomes" id="UP000236893"/>
    </source>
</evidence>
<feature type="signal peptide" evidence="1">
    <location>
        <begin position="1"/>
        <end position="20"/>
    </location>
</feature>
<evidence type="ECO:0000313" key="3">
    <source>
        <dbReference type="EMBL" id="POY35594.1"/>
    </source>
</evidence>
<dbReference type="RefSeq" id="WP_103789868.1">
    <property type="nucleotide sequence ID" value="NZ_PQVF01000010.1"/>
</dbReference>
<dbReference type="EMBL" id="PQVF01000010">
    <property type="protein sequence ID" value="POY35594.1"/>
    <property type="molecule type" value="Genomic_DNA"/>
</dbReference>
<evidence type="ECO:0000259" key="2">
    <source>
        <dbReference type="Pfam" id="PF13568"/>
    </source>
</evidence>
<dbReference type="Proteomes" id="UP000236893">
    <property type="component" value="Unassembled WGS sequence"/>
</dbReference>
<name>A0A2S4ZZ14_9SPHI</name>
<organism evidence="3 4">
    <name type="scientific">Solitalea longa</name>
    <dbReference type="NCBI Taxonomy" id="2079460"/>
    <lineage>
        <taxon>Bacteria</taxon>
        <taxon>Pseudomonadati</taxon>
        <taxon>Bacteroidota</taxon>
        <taxon>Sphingobacteriia</taxon>
        <taxon>Sphingobacteriales</taxon>
        <taxon>Sphingobacteriaceae</taxon>
        <taxon>Solitalea</taxon>
    </lineage>
</organism>
<sequence length="200" mass="22494">MKKIWIAAGAILLASNFCMAQVKPDNKVGVLLAGGLGSLYPQQQDASFSNTYDPGFALNIITYYRYYFTNSIAIEPGVGYLANGWKENFTVGTAGAQVSYEIKNSYLNIPVTVQYVFNKVTIGAGPEINYLFRTNSDRYTKDNFNEFNFGLTGSVDYKFSYFRFGLNYKLGLGQVYKAENNVFEKNAQSQSVMLSFRYEL</sequence>
<dbReference type="OrthoDB" id="947434at2"/>
<feature type="chain" id="PRO_5015521857" description="Outer membrane protein beta-barrel domain-containing protein" evidence="1">
    <location>
        <begin position="21"/>
        <end position="200"/>
    </location>
</feature>
<proteinExistence type="predicted"/>
<dbReference type="Pfam" id="PF13568">
    <property type="entry name" value="OMP_b-brl_2"/>
    <property type="match status" value="1"/>
</dbReference>
<feature type="domain" description="Outer membrane protein beta-barrel" evidence="2">
    <location>
        <begin position="44"/>
        <end position="175"/>
    </location>
</feature>
<evidence type="ECO:0000256" key="1">
    <source>
        <dbReference type="SAM" id="SignalP"/>
    </source>
</evidence>
<comment type="caution">
    <text evidence="3">The sequence shown here is derived from an EMBL/GenBank/DDBJ whole genome shotgun (WGS) entry which is preliminary data.</text>
</comment>
<gene>
    <name evidence="3" type="ORF">C3K47_14455</name>
</gene>
<accession>A0A2S4ZZ14</accession>